<dbReference type="Pfam" id="PF17919">
    <property type="entry name" value="RT_RNaseH_2"/>
    <property type="match status" value="1"/>
</dbReference>
<keyword evidence="11" id="KW-0175">Coiled coil</keyword>
<evidence type="ECO:0000259" key="13">
    <source>
        <dbReference type="PROSITE" id="PS50878"/>
    </source>
</evidence>
<keyword evidence="15" id="KW-1185">Reference proteome</keyword>
<dbReference type="FunFam" id="2.40.70.10:FF:000130">
    <property type="entry name" value="Retrovirus-related Pol polyprotein from transposon opus-like Protein"/>
    <property type="match status" value="1"/>
</dbReference>
<dbReference type="Gene3D" id="3.30.70.270">
    <property type="match status" value="2"/>
</dbReference>
<evidence type="ECO:0000256" key="3">
    <source>
        <dbReference type="ARBA" id="ARBA00022695"/>
    </source>
</evidence>
<dbReference type="PROSITE" id="PS50878">
    <property type="entry name" value="RT_POL"/>
    <property type="match status" value="1"/>
</dbReference>
<dbReference type="PANTHER" id="PTHR37984">
    <property type="entry name" value="PROTEIN CBG26694"/>
    <property type="match status" value="1"/>
</dbReference>
<keyword evidence="8" id="KW-0694">RNA-binding</keyword>
<dbReference type="InterPro" id="IPR034132">
    <property type="entry name" value="RP_Saci-like"/>
</dbReference>
<dbReference type="SUPFAM" id="SSF50630">
    <property type="entry name" value="Acid proteases"/>
    <property type="match status" value="1"/>
</dbReference>
<evidence type="ECO:0000256" key="11">
    <source>
        <dbReference type="SAM" id="Coils"/>
    </source>
</evidence>
<dbReference type="CDD" id="cd01647">
    <property type="entry name" value="RT_LTR"/>
    <property type="match status" value="1"/>
</dbReference>
<evidence type="ECO:0000256" key="9">
    <source>
        <dbReference type="ARBA" id="ARBA00022908"/>
    </source>
</evidence>
<dbReference type="InterPro" id="IPR050951">
    <property type="entry name" value="Retrovirus_Pol_polyprotein"/>
</dbReference>
<dbReference type="FunFam" id="3.30.70.270:FF:000020">
    <property type="entry name" value="Transposon Tf2-6 polyprotein-like Protein"/>
    <property type="match status" value="1"/>
</dbReference>
<dbReference type="EMBL" id="BGPR01000142">
    <property type="protein sequence ID" value="GBL98815.1"/>
    <property type="molecule type" value="Genomic_DNA"/>
</dbReference>
<dbReference type="InterPro" id="IPR000477">
    <property type="entry name" value="RT_dom"/>
</dbReference>
<dbReference type="InterPro" id="IPR001969">
    <property type="entry name" value="Aspartic_peptidase_AS"/>
</dbReference>
<dbReference type="PROSITE" id="PS00141">
    <property type="entry name" value="ASP_PROTEASE"/>
    <property type="match status" value="1"/>
</dbReference>
<proteinExistence type="predicted"/>
<keyword evidence="3" id="KW-0548">Nucleotidyltransferase</keyword>
<feature type="coiled-coil region" evidence="11">
    <location>
        <begin position="219"/>
        <end position="246"/>
    </location>
</feature>
<keyword evidence="10" id="KW-0511">Multifunctional enzyme</keyword>
<keyword evidence="4" id="KW-0540">Nuclease</keyword>
<dbReference type="PANTHER" id="PTHR37984:SF5">
    <property type="entry name" value="PROTEIN NYNRIN-LIKE"/>
    <property type="match status" value="1"/>
</dbReference>
<keyword evidence="9" id="KW-0229">DNA integration</keyword>
<dbReference type="Gene3D" id="2.40.70.10">
    <property type="entry name" value="Acid Proteases"/>
    <property type="match status" value="1"/>
</dbReference>
<keyword evidence="5" id="KW-0255">Endonuclease</keyword>
<dbReference type="GO" id="GO:0003964">
    <property type="term" value="F:RNA-directed DNA polymerase activity"/>
    <property type="evidence" value="ECO:0007669"/>
    <property type="project" value="UniProtKB-EC"/>
</dbReference>
<keyword evidence="2" id="KW-0808">Transferase</keyword>
<dbReference type="InterPro" id="IPR041577">
    <property type="entry name" value="RT_RNaseH_2"/>
</dbReference>
<evidence type="ECO:0000313" key="14">
    <source>
        <dbReference type="EMBL" id="GBL98815.1"/>
    </source>
</evidence>
<dbReference type="Gene3D" id="3.10.10.10">
    <property type="entry name" value="HIV Type 1 Reverse Transcriptase, subunit A, domain 1"/>
    <property type="match status" value="1"/>
</dbReference>
<gene>
    <name evidence="14" type="primary">pol_480</name>
    <name evidence="14" type="ORF">AVEN_8687_1</name>
</gene>
<dbReference type="EC" id="2.7.7.49" evidence="1"/>
<evidence type="ECO:0000259" key="12">
    <source>
        <dbReference type="PROSITE" id="PS50175"/>
    </source>
</evidence>
<dbReference type="InterPro" id="IPR001995">
    <property type="entry name" value="Peptidase_A2_cat"/>
</dbReference>
<dbReference type="InterPro" id="IPR018061">
    <property type="entry name" value="Retropepsins"/>
</dbReference>
<dbReference type="SUPFAM" id="SSF56672">
    <property type="entry name" value="DNA/RNA polymerases"/>
    <property type="match status" value="1"/>
</dbReference>
<dbReference type="InterPro" id="IPR043128">
    <property type="entry name" value="Rev_trsase/Diguanyl_cyclase"/>
</dbReference>
<organism evidence="14 15">
    <name type="scientific">Araneus ventricosus</name>
    <name type="common">Orbweaver spider</name>
    <name type="synonym">Epeira ventricosa</name>
    <dbReference type="NCBI Taxonomy" id="182803"/>
    <lineage>
        <taxon>Eukaryota</taxon>
        <taxon>Metazoa</taxon>
        <taxon>Ecdysozoa</taxon>
        <taxon>Arthropoda</taxon>
        <taxon>Chelicerata</taxon>
        <taxon>Arachnida</taxon>
        <taxon>Araneae</taxon>
        <taxon>Araneomorphae</taxon>
        <taxon>Entelegynae</taxon>
        <taxon>Araneoidea</taxon>
        <taxon>Araneidae</taxon>
        <taxon>Araneus</taxon>
    </lineage>
</organism>
<evidence type="ECO:0000256" key="4">
    <source>
        <dbReference type="ARBA" id="ARBA00022722"/>
    </source>
</evidence>
<evidence type="ECO:0000256" key="8">
    <source>
        <dbReference type="ARBA" id="ARBA00022884"/>
    </source>
</evidence>
<dbReference type="Proteomes" id="UP000499080">
    <property type="component" value="Unassembled WGS sequence"/>
</dbReference>
<dbReference type="InterPro" id="IPR021109">
    <property type="entry name" value="Peptidase_aspartic_dom_sf"/>
</dbReference>
<reference evidence="14 15" key="1">
    <citation type="journal article" date="2019" name="Sci. Rep.">
        <title>Orb-weaving spider Araneus ventricosus genome elucidates the spidroin gene catalogue.</title>
        <authorList>
            <person name="Kono N."/>
            <person name="Nakamura H."/>
            <person name="Ohtoshi R."/>
            <person name="Moran D.A.P."/>
            <person name="Shinohara A."/>
            <person name="Yoshida Y."/>
            <person name="Fujiwara M."/>
            <person name="Mori M."/>
            <person name="Tomita M."/>
            <person name="Arakawa K."/>
        </authorList>
    </citation>
    <scope>NUCLEOTIDE SEQUENCE [LARGE SCALE GENOMIC DNA]</scope>
</reference>
<dbReference type="GO" id="GO:0015074">
    <property type="term" value="P:DNA integration"/>
    <property type="evidence" value="ECO:0007669"/>
    <property type="project" value="UniProtKB-KW"/>
</dbReference>
<evidence type="ECO:0000256" key="5">
    <source>
        <dbReference type="ARBA" id="ARBA00022759"/>
    </source>
</evidence>
<dbReference type="PROSITE" id="PS50175">
    <property type="entry name" value="ASP_PROT_RETROV"/>
    <property type="match status" value="1"/>
</dbReference>
<keyword evidence="6" id="KW-0378">Hydrolase</keyword>
<keyword evidence="7" id="KW-0460">Magnesium</keyword>
<name>A0A4Y2C4W5_ARAVE</name>
<dbReference type="OrthoDB" id="6513537at2759"/>
<dbReference type="Pfam" id="PF23055">
    <property type="entry name" value="DUF7041"/>
    <property type="match status" value="1"/>
</dbReference>
<accession>A0A4Y2C4W5</accession>
<comment type="caution">
    <text evidence="14">The sequence shown here is derived from an EMBL/GenBank/DDBJ whole genome shotgun (WGS) entry which is preliminary data.</text>
</comment>
<evidence type="ECO:0000256" key="2">
    <source>
        <dbReference type="ARBA" id="ARBA00022679"/>
    </source>
</evidence>
<feature type="domain" description="Peptidase A2" evidence="12">
    <location>
        <begin position="322"/>
        <end position="396"/>
    </location>
</feature>
<dbReference type="GO" id="GO:0004190">
    <property type="term" value="F:aspartic-type endopeptidase activity"/>
    <property type="evidence" value="ECO:0007669"/>
    <property type="project" value="InterPro"/>
</dbReference>
<protein>
    <recommendedName>
        <fullName evidence="1">RNA-directed DNA polymerase</fullName>
        <ecNumber evidence="1">2.7.7.49</ecNumber>
    </recommendedName>
</protein>
<dbReference type="GO" id="GO:0004519">
    <property type="term" value="F:endonuclease activity"/>
    <property type="evidence" value="ECO:0007669"/>
    <property type="project" value="UniProtKB-KW"/>
</dbReference>
<evidence type="ECO:0000313" key="15">
    <source>
        <dbReference type="Proteomes" id="UP000499080"/>
    </source>
</evidence>
<evidence type="ECO:0000256" key="7">
    <source>
        <dbReference type="ARBA" id="ARBA00022842"/>
    </source>
</evidence>
<dbReference type="InterPro" id="IPR043502">
    <property type="entry name" value="DNA/RNA_pol_sf"/>
</dbReference>
<dbReference type="Pfam" id="PF00077">
    <property type="entry name" value="RVP"/>
    <property type="match status" value="1"/>
</dbReference>
<feature type="domain" description="Reverse transcriptase" evidence="13">
    <location>
        <begin position="498"/>
        <end position="675"/>
    </location>
</feature>
<dbReference type="CDD" id="cd06094">
    <property type="entry name" value="RP_Saci_like"/>
    <property type="match status" value="1"/>
</dbReference>
<evidence type="ECO:0000256" key="6">
    <source>
        <dbReference type="ARBA" id="ARBA00022801"/>
    </source>
</evidence>
<evidence type="ECO:0000256" key="10">
    <source>
        <dbReference type="ARBA" id="ARBA00023268"/>
    </source>
</evidence>
<dbReference type="GO" id="GO:0006508">
    <property type="term" value="P:proteolysis"/>
    <property type="evidence" value="ECO:0007669"/>
    <property type="project" value="InterPro"/>
</dbReference>
<dbReference type="InterPro" id="IPR055469">
    <property type="entry name" value="DUF7041"/>
</dbReference>
<dbReference type="GO" id="GO:0003723">
    <property type="term" value="F:RNA binding"/>
    <property type="evidence" value="ECO:0007669"/>
    <property type="project" value="UniProtKB-KW"/>
</dbReference>
<dbReference type="Pfam" id="PF00078">
    <property type="entry name" value="RVT_1"/>
    <property type="match status" value="1"/>
</dbReference>
<sequence>MPGEEKDVPLTTNPSIHDDSSPAVARVSFKAPPFWRQNPKIYFAQMESQFAIAGITKDETKYHHVVAAIETDVIAQSVKPFRRNSKKCENLQVSGYFWAYSVILNPPEERKYEALKERLIEQFADSETHRLKLLLQELQLGDDRPTQLLCKMRDLSSKVPEDLLKNLWLQRLPTTVQQILAVSTGDLDALAKMADKVLEVTDSSSIHLVEGPNGGCKDCHTLRRQIEELSKSVKDLQDTRTKWRRQSRSPARGRFSGSHSCSRRFDPSAGICWFHQKFGSTARNCKKTLQLQSGKLERPSLEATSVYGQSKRMFLADKSTGFRFLIDTGAEISIIPPRTIQERNCTASKLKLFAANGTTISTFGEKLLTLDLNLRRVFRWPFIIASVSHPIIGADFLKTFGLLVDMKNNCLIDTSTGRKISVQMIASSEGKITLLAEDSPYKELLMEFPEITRVEAKAKVKHQVEHHIETTGPPVFSRARRLPPEKLIIAKREFQYMIDQGICRPSKSSWASPLHIVPKKNGDWRPCGDYRRLNAVTKSDKYPIPHIHDVTLLLEGNTIFSTIDLFRAYHQIPVREEDIPKIAVITPFGLFEFPFMSFGLCNAAQTFQRFIHSILQDLDFCMPCIDDVLVASINEEEHIRHLRILFKRFQDQGIRINPSKCNFGKSQVNFLGYKITEKGIQTMEDKVSAIVNFPKPSTVQEMRRFLAMMNFYRRFIPHAASTQAPLFYYLKGAKKKDKRTIVWTVEAEKAFQQCKNDLANAATLVHPSSHASISLTVDASDTAIGGVLQQSSSNGYQPLAFFSRKLSTAEKKYSAYDRELRIH</sequence>
<evidence type="ECO:0000256" key="1">
    <source>
        <dbReference type="ARBA" id="ARBA00012493"/>
    </source>
</evidence>
<dbReference type="AlphaFoldDB" id="A0A4Y2C4W5"/>